<feature type="compositionally biased region" description="Low complexity" evidence="1">
    <location>
        <begin position="14"/>
        <end position="25"/>
    </location>
</feature>
<gene>
    <name evidence="2" type="ORF">AWRI3579_g3254</name>
</gene>
<organism evidence="2 3">
    <name type="scientific">Hanseniaspora osmophila</name>
    <dbReference type="NCBI Taxonomy" id="56408"/>
    <lineage>
        <taxon>Eukaryota</taxon>
        <taxon>Fungi</taxon>
        <taxon>Dikarya</taxon>
        <taxon>Ascomycota</taxon>
        <taxon>Saccharomycotina</taxon>
        <taxon>Saccharomycetes</taxon>
        <taxon>Saccharomycodales</taxon>
        <taxon>Saccharomycodaceae</taxon>
        <taxon>Hanseniaspora</taxon>
    </lineage>
</organism>
<feature type="region of interest" description="Disordered" evidence="1">
    <location>
        <begin position="88"/>
        <end position="151"/>
    </location>
</feature>
<accession>A0A1E5R7X3</accession>
<evidence type="ECO:0000256" key="1">
    <source>
        <dbReference type="SAM" id="MobiDB-lite"/>
    </source>
</evidence>
<sequence length="370" mass="41915">MNQSNSRSTQPYDSYSSTNSESLSSIAQKKQQGRPISLDINVNISLYESIHDYICDLIIKTAQQQESLHLLTNNPTINNVPAPNGVSHSSIYTKQANSGSSLGNSHGSLNRSSISSNQSSNIDLNSRTNSMNSMNSRNSISGSSNGLSGSDEGPTVYSMSIYVHSLLDESIPIINNNNSSNGFNNQSRHTAHTAFHQNDNQKILAYKKTINLEYKNLYALKKNKKILSKPFVLTPMYPMDNILPYLKQNLLLKDTDALGFIRAHRSPGGKVTKFDFIPLNNDSVYTVEDFKRNVCYPRYKSHMRIILVKTNVQDLTDTWRPIKFFLNSKEYLHHCIWRNKSLITDKNHEHYLPELDGNKNTEVWVFHSSF</sequence>
<protein>
    <submittedName>
        <fullName evidence="2">Uncharacterized protein</fullName>
    </submittedName>
</protein>
<evidence type="ECO:0000313" key="3">
    <source>
        <dbReference type="Proteomes" id="UP000095728"/>
    </source>
</evidence>
<dbReference type="InParanoid" id="A0A1E5R7X3"/>
<proteinExistence type="predicted"/>
<reference evidence="3" key="1">
    <citation type="journal article" date="2016" name="Genome Announc.">
        <title>Genome sequences of three species of Hanseniaspora isolated from spontaneous wine fermentations.</title>
        <authorList>
            <person name="Sternes P.R."/>
            <person name="Lee D."/>
            <person name="Kutyna D.R."/>
            <person name="Borneman A.R."/>
        </authorList>
    </citation>
    <scope>NUCLEOTIDE SEQUENCE [LARGE SCALE GENOMIC DNA]</scope>
    <source>
        <strain evidence="3">AWRI3579</strain>
    </source>
</reference>
<feature type="compositionally biased region" description="Polar residues" evidence="1">
    <location>
        <begin position="1"/>
        <end position="13"/>
    </location>
</feature>
<comment type="caution">
    <text evidence="2">The sequence shown here is derived from an EMBL/GenBank/DDBJ whole genome shotgun (WGS) entry which is preliminary data.</text>
</comment>
<feature type="region of interest" description="Disordered" evidence="1">
    <location>
        <begin position="1"/>
        <end position="32"/>
    </location>
</feature>
<dbReference type="Proteomes" id="UP000095728">
    <property type="component" value="Unassembled WGS sequence"/>
</dbReference>
<feature type="compositionally biased region" description="Low complexity" evidence="1">
    <location>
        <begin position="97"/>
        <end position="150"/>
    </location>
</feature>
<dbReference type="OrthoDB" id="3973419at2759"/>
<keyword evidence="3" id="KW-1185">Reference proteome</keyword>
<dbReference type="EMBL" id="LPNM01000009">
    <property type="protein sequence ID" value="OEJ82988.1"/>
    <property type="molecule type" value="Genomic_DNA"/>
</dbReference>
<dbReference type="AlphaFoldDB" id="A0A1E5R7X3"/>
<name>A0A1E5R7X3_9ASCO</name>
<evidence type="ECO:0000313" key="2">
    <source>
        <dbReference type="EMBL" id="OEJ82988.1"/>
    </source>
</evidence>